<sequence length="79" mass="9450">MLEKTFKFSGYNSGDYESFCFAVSRDEFIRLTGHKPDSYCKNPFHKRRFNFYPNDLVEHLDGKLEYEFEITVKAKPIKK</sequence>
<evidence type="ECO:0000313" key="1">
    <source>
        <dbReference type="EMBL" id="MFB5759037.1"/>
    </source>
</evidence>
<gene>
    <name evidence="1" type="ORF">ACE5LO_01390</name>
</gene>
<keyword evidence="2" id="KW-1185">Reference proteome</keyword>
<protein>
    <submittedName>
        <fullName evidence="1">Uncharacterized protein</fullName>
    </submittedName>
</protein>
<reference evidence="1 2" key="1">
    <citation type="submission" date="2024-09" db="EMBL/GenBank/DDBJ databases">
        <title>Paenibacillus zeirhizospherea sp. nov., isolated from surface of the maize (Zea mays) roots in a horticulture field, Hungary.</title>
        <authorList>
            <person name="Marton D."/>
            <person name="Farkas M."/>
            <person name="Bedics A."/>
            <person name="Toth E."/>
            <person name="Tancsics A."/>
            <person name="Boka K."/>
            <person name="Marati G."/>
            <person name="Kriszt B."/>
            <person name="Cserhati M."/>
        </authorList>
    </citation>
    <scope>NUCLEOTIDE SEQUENCE [LARGE SCALE GENOMIC DNA]</scope>
    <source>
        <strain evidence="1 2">JCM 18446</strain>
    </source>
</reference>
<name>A0ABV5BUV9_9BACL</name>
<dbReference type="EMBL" id="JBHIRY010000001">
    <property type="protein sequence ID" value="MFB5759037.1"/>
    <property type="molecule type" value="Genomic_DNA"/>
</dbReference>
<accession>A0ABV5BUV9</accession>
<proteinExistence type="predicted"/>
<evidence type="ECO:0000313" key="2">
    <source>
        <dbReference type="Proteomes" id="UP001580430"/>
    </source>
</evidence>
<comment type="caution">
    <text evidence="1">The sequence shown here is derived from an EMBL/GenBank/DDBJ whole genome shotgun (WGS) entry which is preliminary data.</text>
</comment>
<organism evidence="1 2">
    <name type="scientific">Paenibacillus medicaginis</name>
    <dbReference type="NCBI Taxonomy" id="1470560"/>
    <lineage>
        <taxon>Bacteria</taxon>
        <taxon>Bacillati</taxon>
        <taxon>Bacillota</taxon>
        <taxon>Bacilli</taxon>
        <taxon>Bacillales</taxon>
        <taxon>Paenibacillaceae</taxon>
        <taxon>Paenibacillus</taxon>
    </lineage>
</organism>
<dbReference type="Proteomes" id="UP001580430">
    <property type="component" value="Unassembled WGS sequence"/>
</dbReference>
<dbReference type="RefSeq" id="WP_375518289.1">
    <property type="nucleotide sequence ID" value="NZ_JBHIRY010000001.1"/>
</dbReference>